<dbReference type="Gene3D" id="3.40.50.300">
    <property type="entry name" value="P-loop containing nucleotide triphosphate hydrolases"/>
    <property type="match status" value="1"/>
</dbReference>
<dbReference type="InterPro" id="IPR043964">
    <property type="entry name" value="P-loop_TraG"/>
</dbReference>
<sequence length="809" mass="91658">MFRKRKPEPQARQAAKAAVKLTAAEKREISRILETARGDGRVHSAQDTLPFRQMYPDGLCKLDDHTWSKCIEFEDVNYQLAKPDDQTAIFEALCDMYNAHDASIGMQLSLVSRRMNREDFVKRIEIAAQGDHFDHIRELYTQMLRKQLERGNNGLIKTKYLTLTIEARDSKTARARFSRIVMDALNHFKVMGALAKELGGKEWLETLHGILHPDGERFAFEWSWLAPSGLSVQDFIAPSSFRFGEARKFTMADKFCAVSFLQISAPEMDDRMLTELLDTDSGLLVSLHIRSMDQNEAIKTVKRKITDIDSMKIDAQKKAVREGFDMDIIPTDLATYAGEAKNILRDLQSRNERMFLMTFLVVNFADSKQKLENDLLRAASVAQKYNCSLVRLDFQQEDGFVSALPLGVNRIKIQRGLTTSAVAVFVPFTTQEIFHGGEALYYGLNATSGNMILADRKKLKTPNGMILGTPGSGKSFSAKRSIVGVFLNTKDDILICDPEAEYFPLVNRLEGQVIKISPTSTQYVNPMDINLNYSEDDNPLALKSDFILSFCELAAGGRNGLEPVEKTVIDRAVRIVYRPYIADPRPENMPLLEDLYDEIKRQPEPEAQRIAAALELYVHGSLNVFNHRTNVDINNRIVCFDIKELGKQLKSLGMLVIQDQVWNRVSQNRDQGKSTWYFVDEFHLLLRGEVGSWSVEIWKRFRKWGGIPTGITQNIKDLLSSPEIENIFENSDFVYLLNQASGDRKILCERLNISNQQAAHISNAGPGEGLIFFGNVILPFVDDFPKDNELYSIMTTKLSETGKGENEHE</sequence>
<dbReference type="AlphaFoldDB" id="A0A174MUS7"/>
<proteinExistence type="predicted"/>
<protein>
    <submittedName>
        <fullName evidence="2">Type IV secretory pathway, VirB4 components</fullName>
    </submittedName>
</protein>
<accession>A0A174MUS7</accession>
<feature type="domain" description="TraG P-loop" evidence="1">
    <location>
        <begin position="461"/>
        <end position="745"/>
    </location>
</feature>
<dbReference type="PANTHER" id="PTHR30121">
    <property type="entry name" value="UNCHARACTERIZED PROTEIN YJGR-RELATED"/>
    <property type="match status" value="1"/>
</dbReference>
<evidence type="ECO:0000313" key="3">
    <source>
        <dbReference type="Proteomes" id="UP000095709"/>
    </source>
</evidence>
<dbReference type="Pfam" id="PF19044">
    <property type="entry name" value="P-loop_TraG"/>
    <property type="match status" value="1"/>
</dbReference>
<dbReference type="InterPro" id="IPR027417">
    <property type="entry name" value="P-loop_NTPase"/>
</dbReference>
<dbReference type="SUPFAM" id="SSF52540">
    <property type="entry name" value="P-loop containing nucleoside triphosphate hydrolases"/>
    <property type="match status" value="1"/>
</dbReference>
<evidence type="ECO:0000313" key="2">
    <source>
        <dbReference type="EMBL" id="CUP40063.1"/>
    </source>
</evidence>
<dbReference type="NCBIfam" id="NF045971">
    <property type="entry name" value="conju_CD1110"/>
    <property type="match status" value="1"/>
</dbReference>
<dbReference type="RefSeq" id="WP_055266779.1">
    <property type="nucleotide sequence ID" value="NZ_CZAL01000009.1"/>
</dbReference>
<dbReference type="PANTHER" id="PTHR30121:SF6">
    <property type="entry name" value="SLR6007 PROTEIN"/>
    <property type="match status" value="1"/>
</dbReference>
<evidence type="ECO:0000259" key="1">
    <source>
        <dbReference type="Pfam" id="PF19044"/>
    </source>
</evidence>
<organism evidence="2 3">
    <name type="scientific">Fusicatenibacter saccharivorans</name>
    <dbReference type="NCBI Taxonomy" id="1150298"/>
    <lineage>
        <taxon>Bacteria</taxon>
        <taxon>Bacillati</taxon>
        <taxon>Bacillota</taxon>
        <taxon>Clostridia</taxon>
        <taxon>Lachnospirales</taxon>
        <taxon>Lachnospiraceae</taxon>
        <taxon>Fusicatenibacter</taxon>
    </lineage>
</organism>
<dbReference type="EMBL" id="CZAL01000009">
    <property type="protein sequence ID" value="CUP40063.1"/>
    <property type="molecule type" value="Genomic_DNA"/>
</dbReference>
<dbReference type="InterPro" id="IPR051162">
    <property type="entry name" value="T4SS_component"/>
</dbReference>
<dbReference type="Proteomes" id="UP000095709">
    <property type="component" value="Unassembled WGS sequence"/>
</dbReference>
<reference evidence="2 3" key="1">
    <citation type="submission" date="2015-09" db="EMBL/GenBank/DDBJ databases">
        <authorList>
            <consortium name="Pathogen Informatics"/>
        </authorList>
    </citation>
    <scope>NUCLEOTIDE SEQUENCE [LARGE SCALE GENOMIC DNA]</scope>
    <source>
        <strain evidence="2 3">2789STDY5834885</strain>
    </source>
</reference>
<dbReference type="Gene3D" id="1.10.8.730">
    <property type="match status" value="1"/>
</dbReference>
<gene>
    <name evidence="2" type="ORF">ERS852498_01906</name>
</gene>
<name>A0A174MUS7_9FIRM</name>